<dbReference type="GO" id="GO:0005886">
    <property type="term" value="C:plasma membrane"/>
    <property type="evidence" value="ECO:0007669"/>
    <property type="project" value="UniProtKB-SubCell"/>
</dbReference>
<dbReference type="AlphaFoldDB" id="A0A4Q7Y2N4"/>
<evidence type="ECO:0000256" key="6">
    <source>
        <dbReference type="ARBA" id="ARBA00022989"/>
    </source>
</evidence>
<keyword evidence="4 8" id="KW-1003">Cell membrane</keyword>
<feature type="transmembrane region" description="Helical" evidence="9">
    <location>
        <begin position="168"/>
        <end position="185"/>
    </location>
</feature>
<accession>A0A4Q7Y2N4</accession>
<organism evidence="10 11">
    <name type="scientific">Blastococcus saxobsidens</name>
    <dbReference type="NCBI Taxonomy" id="138336"/>
    <lineage>
        <taxon>Bacteria</taxon>
        <taxon>Bacillati</taxon>
        <taxon>Actinomycetota</taxon>
        <taxon>Actinomycetes</taxon>
        <taxon>Geodermatophilales</taxon>
        <taxon>Geodermatophilaceae</taxon>
        <taxon>Blastococcus</taxon>
    </lineage>
</organism>
<dbReference type="Gene3D" id="1.10.1760.20">
    <property type="match status" value="1"/>
</dbReference>
<sequence>MPAGSGTFRRVKSRDLAYVALFAAIVAVLGLLPPVNVPGFPVPITAQTLGVMLAGSVLGAKRGGLALLVFLALVAMGAPLLSGGRGGLSVFAGPTAGYLYSWPIAAFVIGLLTQLFWRRFNLAWALVANLIGGILVIYAIGIPFTSLFGDVPLWASFTGSLTFIPGDVVKAVVASLVAVAVRRAYPVIELPSRRATAS</sequence>
<evidence type="ECO:0000313" key="11">
    <source>
        <dbReference type="Proteomes" id="UP000292507"/>
    </source>
</evidence>
<dbReference type="Proteomes" id="UP000292507">
    <property type="component" value="Unassembled WGS sequence"/>
</dbReference>
<evidence type="ECO:0000256" key="2">
    <source>
        <dbReference type="ARBA" id="ARBA00010692"/>
    </source>
</evidence>
<comment type="similarity">
    <text evidence="2 8">Belongs to the BioY family.</text>
</comment>
<keyword evidence="5 9" id="KW-0812">Transmembrane</keyword>
<evidence type="ECO:0000256" key="8">
    <source>
        <dbReference type="PIRNR" id="PIRNR016661"/>
    </source>
</evidence>
<dbReference type="EMBL" id="SHKV01000001">
    <property type="protein sequence ID" value="RZU30768.1"/>
    <property type="molecule type" value="Genomic_DNA"/>
</dbReference>
<dbReference type="Pfam" id="PF02632">
    <property type="entry name" value="BioY"/>
    <property type="match status" value="1"/>
</dbReference>
<feature type="transmembrane region" description="Helical" evidence="9">
    <location>
        <begin position="65"/>
        <end position="84"/>
    </location>
</feature>
<gene>
    <name evidence="10" type="ORF">BKA19_0395</name>
</gene>
<reference evidence="10 11" key="1">
    <citation type="submission" date="2019-02" db="EMBL/GenBank/DDBJ databases">
        <title>Sequencing the genomes of 1000 actinobacteria strains.</title>
        <authorList>
            <person name="Klenk H.-P."/>
        </authorList>
    </citation>
    <scope>NUCLEOTIDE SEQUENCE [LARGE SCALE GENOMIC DNA]</scope>
    <source>
        <strain evidence="10 11">DSM 44509</strain>
    </source>
</reference>
<feature type="transmembrane region" description="Helical" evidence="9">
    <location>
        <begin position="96"/>
        <end position="117"/>
    </location>
</feature>
<protein>
    <recommendedName>
        <fullName evidence="8">Biotin transporter</fullName>
    </recommendedName>
</protein>
<keyword evidence="7 8" id="KW-0472">Membrane</keyword>
<evidence type="ECO:0000256" key="7">
    <source>
        <dbReference type="ARBA" id="ARBA00023136"/>
    </source>
</evidence>
<feature type="transmembrane region" description="Helical" evidence="9">
    <location>
        <begin position="40"/>
        <end position="58"/>
    </location>
</feature>
<comment type="subcellular location">
    <subcellularLocation>
        <location evidence="1 8">Cell membrane</location>
        <topology evidence="1 8">Multi-pass membrane protein</topology>
    </subcellularLocation>
</comment>
<keyword evidence="3 8" id="KW-0813">Transport</keyword>
<dbReference type="PIRSF" id="PIRSF016661">
    <property type="entry name" value="BioY"/>
    <property type="match status" value="1"/>
</dbReference>
<keyword evidence="11" id="KW-1185">Reference proteome</keyword>
<evidence type="ECO:0000256" key="9">
    <source>
        <dbReference type="SAM" id="Phobius"/>
    </source>
</evidence>
<feature type="transmembrane region" description="Helical" evidence="9">
    <location>
        <begin position="16"/>
        <end position="34"/>
    </location>
</feature>
<dbReference type="GO" id="GO:0015225">
    <property type="term" value="F:biotin transmembrane transporter activity"/>
    <property type="evidence" value="ECO:0007669"/>
    <property type="project" value="UniProtKB-UniRule"/>
</dbReference>
<proteinExistence type="inferred from homology"/>
<dbReference type="InterPro" id="IPR003784">
    <property type="entry name" value="BioY"/>
</dbReference>
<comment type="caution">
    <text evidence="10">The sequence shown here is derived from an EMBL/GenBank/DDBJ whole genome shotgun (WGS) entry which is preliminary data.</text>
</comment>
<evidence type="ECO:0000256" key="3">
    <source>
        <dbReference type="ARBA" id="ARBA00022448"/>
    </source>
</evidence>
<feature type="transmembrane region" description="Helical" evidence="9">
    <location>
        <begin position="124"/>
        <end position="148"/>
    </location>
</feature>
<keyword evidence="6 9" id="KW-1133">Transmembrane helix</keyword>
<dbReference type="PANTHER" id="PTHR34295">
    <property type="entry name" value="BIOTIN TRANSPORTER BIOY"/>
    <property type="match status" value="1"/>
</dbReference>
<evidence type="ECO:0000256" key="4">
    <source>
        <dbReference type="ARBA" id="ARBA00022475"/>
    </source>
</evidence>
<evidence type="ECO:0000256" key="1">
    <source>
        <dbReference type="ARBA" id="ARBA00004651"/>
    </source>
</evidence>
<name>A0A4Q7Y2N4_9ACTN</name>
<dbReference type="PANTHER" id="PTHR34295:SF4">
    <property type="entry name" value="BIOTIN TRANSPORTER BIOY-RELATED"/>
    <property type="match status" value="1"/>
</dbReference>
<evidence type="ECO:0000313" key="10">
    <source>
        <dbReference type="EMBL" id="RZU30768.1"/>
    </source>
</evidence>
<evidence type="ECO:0000256" key="5">
    <source>
        <dbReference type="ARBA" id="ARBA00022692"/>
    </source>
</evidence>